<keyword evidence="1" id="KW-0175">Coiled coil</keyword>
<reference evidence="2" key="1">
    <citation type="submission" date="2018-06" db="EMBL/GenBank/DDBJ databases">
        <authorList>
            <person name="Zhirakovskaya E."/>
        </authorList>
    </citation>
    <scope>NUCLEOTIDE SEQUENCE</scope>
</reference>
<feature type="coiled-coil region" evidence="1">
    <location>
        <begin position="131"/>
        <end position="158"/>
    </location>
</feature>
<evidence type="ECO:0000256" key="1">
    <source>
        <dbReference type="SAM" id="Coils"/>
    </source>
</evidence>
<organism evidence="2">
    <name type="scientific">hydrothermal vent metagenome</name>
    <dbReference type="NCBI Taxonomy" id="652676"/>
    <lineage>
        <taxon>unclassified sequences</taxon>
        <taxon>metagenomes</taxon>
        <taxon>ecological metagenomes</taxon>
    </lineage>
</organism>
<accession>A0A3B1CBJ6</accession>
<proteinExistence type="predicted"/>
<name>A0A3B1CBJ6_9ZZZZ</name>
<dbReference type="EMBL" id="UOFZ01000163">
    <property type="protein sequence ID" value="VAX14207.1"/>
    <property type="molecule type" value="Genomic_DNA"/>
</dbReference>
<protein>
    <submittedName>
        <fullName evidence="2">Uncharacterized protein</fullName>
    </submittedName>
</protein>
<dbReference type="AlphaFoldDB" id="A0A3B1CBJ6"/>
<gene>
    <name evidence="2" type="ORF">MNBD_GAMMA24-2691</name>
</gene>
<sequence length="216" mass="25096">MSKKTKPTGIRIFILACLMMSSATLSAREFRIQCWRNHENIRECGTVVPPEFSQQRIEVLNERGIVIKVLPAAKSKAELAEIARQKKIAQKKQRQIAERKRKDNILLQTYTSERDLRIGQENKVAAIKSIIDITSSNTRSLQKNLARLQKRAADYERSGQTTPDRLNADMKNLLRQIKDNDDFIRKKQHDLIDLSKQYDTDLARYRLLKQGKVKYE</sequence>
<evidence type="ECO:0000313" key="2">
    <source>
        <dbReference type="EMBL" id="VAX14207.1"/>
    </source>
</evidence>